<accession>A0A8K0JHD3</accession>
<evidence type="ECO:0000313" key="3">
    <source>
        <dbReference type="Proteomes" id="UP000812966"/>
    </source>
</evidence>
<proteinExistence type="predicted"/>
<reference evidence="2" key="1">
    <citation type="submission" date="2020-04" db="EMBL/GenBank/DDBJ databases">
        <title>Analysis of mating type loci in Filobasidium floriforme.</title>
        <authorList>
            <person name="Nowrousian M."/>
        </authorList>
    </citation>
    <scope>NUCLEOTIDE SEQUENCE</scope>
    <source>
        <strain evidence="2">CBS 6242</strain>
    </source>
</reference>
<dbReference type="Proteomes" id="UP000812966">
    <property type="component" value="Unassembled WGS sequence"/>
</dbReference>
<evidence type="ECO:0000256" key="1">
    <source>
        <dbReference type="SAM" id="MobiDB-lite"/>
    </source>
</evidence>
<gene>
    <name evidence="2" type="ORF">FFLO_06375</name>
</gene>
<evidence type="ECO:0000313" key="2">
    <source>
        <dbReference type="EMBL" id="KAG7528156.1"/>
    </source>
</evidence>
<feature type="region of interest" description="Disordered" evidence="1">
    <location>
        <begin position="1"/>
        <end position="20"/>
    </location>
</feature>
<organism evidence="2 3">
    <name type="scientific">Filobasidium floriforme</name>
    <dbReference type="NCBI Taxonomy" id="5210"/>
    <lineage>
        <taxon>Eukaryota</taxon>
        <taxon>Fungi</taxon>
        <taxon>Dikarya</taxon>
        <taxon>Basidiomycota</taxon>
        <taxon>Agaricomycotina</taxon>
        <taxon>Tremellomycetes</taxon>
        <taxon>Filobasidiales</taxon>
        <taxon>Filobasidiaceae</taxon>
        <taxon>Filobasidium</taxon>
    </lineage>
</organism>
<name>A0A8K0JHD3_9TREE</name>
<protein>
    <submittedName>
        <fullName evidence="2">Uncharacterized protein</fullName>
    </submittedName>
</protein>
<keyword evidence="3" id="KW-1185">Reference proteome</keyword>
<sequence>MQVVRDPSRACMISRGTGKE</sequence>
<comment type="caution">
    <text evidence="2">The sequence shown here is derived from an EMBL/GenBank/DDBJ whole genome shotgun (WGS) entry which is preliminary data.</text>
</comment>
<dbReference type="EMBL" id="JABELV010000202">
    <property type="protein sequence ID" value="KAG7528156.1"/>
    <property type="molecule type" value="Genomic_DNA"/>
</dbReference>
<dbReference type="AlphaFoldDB" id="A0A8K0JHD3"/>